<evidence type="ECO:0000256" key="1">
    <source>
        <dbReference type="PROSITE-ProRule" id="PRU00175"/>
    </source>
</evidence>
<organism evidence="5 6">
    <name type="scientific">Coemansia biformis</name>
    <dbReference type="NCBI Taxonomy" id="1286918"/>
    <lineage>
        <taxon>Eukaryota</taxon>
        <taxon>Fungi</taxon>
        <taxon>Fungi incertae sedis</taxon>
        <taxon>Zoopagomycota</taxon>
        <taxon>Kickxellomycotina</taxon>
        <taxon>Kickxellomycetes</taxon>
        <taxon>Kickxellales</taxon>
        <taxon>Kickxellaceae</taxon>
        <taxon>Coemansia</taxon>
    </lineage>
</organism>
<dbReference type="EMBL" id="JANBOI010000071">
    <property type="protein sequence ID" value="KAJ1734499.1"/>
    <property type="molecule type" value="Genomic_DNA"/>
</dbReference>
<dbReference type="CDD" id="cd16454">
    <property type="entry name" value="RING-H2_PA-TM-RING"/>
    <property type="match status" value="1"/>
</dbReference>
<dbReference type="Proteomes" id="UP001143981">
    <property type="component" value="Unassembled WGS sequence"/>
</dbReference>
<keyword evidence="6" id="KW-1185">Reference proteome</keyword>
<dbReference type="AlphaFoldDB" id="A0A9W7YGS7"/>
<dbReference type="PANTHER" id="PTHR22765:SF416">
    <property type="entry name" value="E3 UBIQUITIN-PROTEIN LIGASE GODZILLA"/>
    <property type="match status" value="1"/>
</dbReference>
<dbReference type="Pfam" id="PF13639">
    <property type="entry name" value="zf-RING_2"/>
    <property type="match status" value="1"/>
</dbReference>
<feature type="region of interest" description="Disordered" evidence="2">
    <location>
        <begin position="1"/>
        <end position="27"/>
    </location>
</feature>
<dbReference type="GO" id="GO:0006511">
    <property type="term" value="P:ubiquitin-dependent protein catabolic process"/>
    <property type="evidence" value="ECO:0007669"/>
    <property type="project" value="TreeGrafter"/>
</dbReference>
<keyword evidence="1" id="KW-0863">Zinc-finger</keyword>
<feature type="domain" description="RING-type" evidence="4">
    <location>
        <begin position="225"/>
        <end position="267"/>
    </location>
</feature>
<proteinExistence type="predicted"/>
<dbReference type="GO" id="GO:0061630">
    <property type="term" value="F:ubiquitin protein ligase activity"/>
    <property type="evidence" value="ECO:0007669"/>
    <property type="project" value="TreeGrafter"/>
</dbReference>
<dbReference type="GO" id="GO:0008270">
    <property type="term" value="F:zinc ion binding"/>
    <property type="evidence" value="ECO:0007669"/>
    <property type="project" value="UniProtKB-KW"/>
</dbReference>
<gene>
    <name evidence="5" type="ORF">LPJ61_001035</name>
</gene>
<keyword evidence="3" id="KW-0812">Transmembrane</keyword>
<accession>A0A9W7YGS7</accession>
<keyword evidence="3" id="KW-0472">Membrane</keyword>
<protein>
    <recommendedName>
        <fullName evidence="4">RING-type domain-containing protein</fullName>
    </recommendedName>
</protein>
<evidence type="ECO:0000256" key="2">
    <source>
        <dbReference type="SAM" id="MobiDB-lite"/>
    </source>
</evidence>
<dbReference type="InterPro" id="IPR001841">
    <property type="entry name" value="Znf_RING"/>
</dbReference>
<dbReference type="InterPro" id="IPR013083">
    <property type="entry name" value="Znf_RING/FYVE/PHD"/>
</dbReference>
<name>A0A9W7YGS7_9FUNG</name>
<dbReference type="SUPFAM" id="SSF57850">
    <property type="entry name" value="RING/U-box"/>
    <property type="match status" value="1"/>
</dbReference>
<reference evidence="5" key="1">
    <citation type="submission" date="2022-07" db="EMBL/GenBank/DDBJ databases">
        <title>Phylogenomic reconstructions and comparative analyses of Kickxellomycotina fungi.</title>
        <authorList>
            <person name="Reynolds N.K."/>
            <person name="Stajich J.E."/>
            <person name="Barry K."/>
            <person name="Grigoriev I.V."/>
            <person name="Crous P."/>
            <person name="Smith M.E."/>
        </authorList>
    </citation>
    <scope>NUCLEOTIDE SEQUENCE</scope>
    <source>
        <strain evidence="5">BCRC 34381</strain>
    </source>
</reference>
<feature type="transmembrane region" description="Helical" evidence="3">
    <location>
        <begin position="37"/>
        <end position="57"/>
    </location>
</feature>
<dbReference type="PANTHER" id="PTHR22765">
    <property type="entry name" value="RING FINGER AND PROTEASE ASSOCIATED DOMAIN-CONTAINING"/>
    <property type="match status" value="1"/>
</dbReference>
<dbReference type="GO" id="GO:0005737">
    <property type="term" value="C:cytoplasm"/>
    <property type="evidence" value="ECO:0007669"/>
    <property type="project" value="TreeGrafter"/>
</dbReference>
<dbReference type="OrthoDB" id="8062037at2759"/>
<dbReference type="PROSITE" id="PS50089">
    <property type="entry name" value="ZF_RING_2"/>
    <property type="match status" value="1"/>
</dbReference>
<dbReference type="InterPro" id="IPR051826">
    <property type="entry name" value="E3_ubiquitin-ligase_domain"/>
</dbReference>
<keyword evidence="3" id="KW-1133">Transmembrane helix</keyword>
<sequence>MAPLAAPGWGLEQPPQWAKRQDTSDTVGSGTKNMLKIVYIILLILWALIVVVVLLLAHRRYQRTRARRQQEQQADDTNGIALGRVSKRKLTEDEIATLKVATLTDDDIQRSLQLATRRISAPNSIHPRTSTDSVHPPPASALPLTLQSVRRIGTVIALAAPEPVVPGGCRSPVEPPSRQPRRTRSLPLQPRPQLEETGAACTLQKKDYDTARKRRTISPLHEENCAVCLDDFVVGAEVRQLPCQHYFHLACIDPWLLNNSAICPLCNFDVGAAFDEAKEDPAEES</sequence>
<keyword evidence="1" id="KW-0479">Metal-binding</keyword>
<feature type="region of interest" description="Disordered" evidence="2">
    <location>
        <begin position="166"/>
        <end position="198"/>
    </location>
</feature>
<evidence type="ECO:0000313" key="5">
    <source>
        <dbReference type="EMBL" id="KAJ1734499.1"/>
    </source>
</evidence>
<keyword evidence="1" id="KW-0862">Zinc</keyword>
<dbReference type="Gene3D" id="3.30.40.10">
    <property type="entry name" value="Zinc/RING finger domain, C3HC4 (zinc finger)"/>
    <property type="match status" value="1"/>
</dbReference>
<comment type="caution">
    <text evidence="5">The sequence shown here is derived from an EMBL/GenBank/DDBJ whole genome shotgun (WGS) entry which is preliminary data.</text>
</comment>
<evidence type="ECO:0000259" key="4">
    <source>
        <dbReference type="PROSITE" id="PS50089"/>
    </source>
</evidence>
<dbReference type="SMART" id="SM00184">
    <property type="entry name" value="RING"/>
    <property type="match status" value="1"/>
</dbReference>
<evidence type="ECO:0000256" key="3">
    <source>
        <dbReference type="SAM" id="Phobius"/>
    </source>
</evidence>
<evidence type="ECO:0000313" key="6">
    <source>
        <dbReference type="Proteomes" id="UP001143981"/>
    </source>
</evidence>